<keyword evidence="9 21" id="KW-0812">Transmembrane</keyword>
<feature type="transmembrane region" description="Helical" evidence="21">
    <location>
        <begin position="303"/>
        <end position="329"/>
    </location>
</feature>
<evidence type="ECO:0000256" key="20">
    <source>
        <dbReference type="SAM" id="MobiDB-lite"/>
    </source>
</evidence>
<dbReference type="GO" id="GO:0008250">
    <property type="term" value="C:oligosaccharyltransferase complex"/>
    <property type="evidence" value="ECO:0007669"/>
    <property type="project" value="UniProtKB-ARBA"/>
</dbReference>
<dbReference type="Proteomes" id="UP000326877">
    <property type="component" value="Unassembled WGS sequence"/>
</dbReference>
<evidence type="ECO:0000256" key="6">
    <source>
        <dbReference type="ARBA" id="ARBA00012605"/>
    </source>
</evidence>
<keyword evidence="8 22" id="KW-0808">Transferase</keyword>
<evidence type="ECO:0000256" key="1">
    <source>
        <dbReference type="ARBA" id="ARBA00001936"/>
    </source>
</evidence>
<evidence type="ECO:0000256" key="19">
    <source>
        <dbReference type="ARBA" id="ARBA00067960"/>
    </source>
</evidence>
<dbReference type="Pfam" id="PF21436">
    <property type="entry name" value="STT3-PglB_core"/>
    <property type="match status" value="1"/>
</dbReference>
<evidence type="ECO:0000256" key="2">
    <source>
        <dbReference type="ARBA" id="ARBA00001946"/>
    </source>
</evidence>
<comment type="subcellular location">
    <subcellularLocation>
        <location evidence="3">Endoplasmic reticulum membrane</location>
        <topology evidence="3">Multi-pass membrane protein</topology>
    </subcellularLocation>
</comment>
<evidence type="ECO:0000256" key="10">
    <source>
        <dbReference type="ARBA" id="ARBA00022723"/>
    </source>
</evidence>
<evidence type="ECO:0000256" key="18">
    <source>
        <dbReference type="ARBA" id="ARBA00059243"/>
    </source>
</evidence>
<dbReference type="AlphaFoldDB" id="A0A5N6FJZ4"/>
<evidence type="ECO:0000256" key="11">
    <source>
        <dbReference type="ARBA" id="ARBA00022824"/>
    </source>
</evidence>
<evidence type="ECO:0000256" key="4">
    <source>
        <dbReference type="ARBA" id="ARBA00004922"/>
    </source>
</evidence>
<feature type="transmembrane region" description="Helical" evidence="21">
    <location>
        <begin position="91"/>
        <end position="107"/>
    </location>
</feature>
<feature type="transmembrane region" description="Helical" evidence="21">
    <location>
        <begin position="364"/>
        <end position="384"/>
    </location>
</feature>
<dbReference type="InterPro" id="IPR048307">
    <property type="entry name" value="STT3_N"/>
</dbReference>
<evidence type="ECO:0000256" key="14">
    <source>
        <dbReference type="ARBA" id="ARBA00023136"/>
    </source>
</evidence>
<dbReference type="InterPro" id="IPR048999">
    <property type="entry name" value="STT3-PglB_core"/>
</dbReference>
<evidence type="ECO:0000256" key="5">
    <source>
        <dbReference type="ARBA" id="ARBA00010810"/>
    </source>
</evidence>
<feature type="transmembrane region" description="Helical" evidence="21">
    <location>
        <begin position="391"/>
        <end position="409"/>
    </location>
</feature>
<dbReference type="GO" id="GO:0004579">
    <property type="term" value="F:dolichyl-diphosphooligosaccharide-protein glycotransferase activity"/>
    <property type="evidence" value="ECO:0007669"/>
    <property type="project" value="UniProtKB-EC"/>
</dbReference>
<evidence type="ECO:0000256" key="3">
    <source>
        <dbReference type="ARBA" id="ARBA00004477"/>
    </source>
</evidence>
<evidence type="ECO:0000256" key="9">
    <source>
        <dbReference type="ARBA" id="ARBA00022692"/>
    </source>
</evidence>
<dbReference type="OMA" id="TWYAIGT"/>
<comment type="function">
    <text evidence="18">Catalytic subunit of the oligosaccharyl transferase (OST) complex that catalyzes the initial transfer of a defined glycan (Glc(3)Man(9)GlcNAc(2) in eukaryotes) from the lipid carrier dolichol-pyrophosphate to an asparagine residue within an Asn-X-Ser/Thr consensus motif in nascent polypeptide chains, the first step in protein N-glycosylation. N-glycosylation occurs cotranslationally and the complex associates with the Sec61 complex at the channel-forming translocon complex that mediates protein translocation across the endoplasmic reticulum (ER). All subunits are required for a maximal enzyme activity. This subunit contains the active site and the acceptor peptide and donor lipid-linked oligosaccharide (LLO) binding pockets.</text>
</comment>
<feature type="transmembrane region" description="Helical" evidence="21">
    <location>
        <begin position="211"/>
        <end position="234"/>
    </location>
</feature>
<comment type="similarity">
    <text evidence="5">Belongs to the STT3 family.</text>
</comment>
<dbReference type="EC" id="2.4.99.18" evidence="6"/>
<comment type="pathway">
    <text evidence="4">Protein modification; protein glycosylation.</text>
</comment>
<keyword evidence="11" id="KW-0256">Endoplasmic reticulum</keyword>
<evidence type="ECO:0000256" key="15">
    <source>
        <dbReference type="ARBA" id="ARBA00023180"/>
    </source>
</evidence>
<keyword evidence="10" id="KW-0479">Metal-binding</keyword>
<accession>A0A5N6FJZ4</accession>
<keyword evidence="16" id="KW-0464">Manganese</keyword>
<evidence type="ECO:0000256" key="7">
    <source>
        <dbReference type="ARBA" id="ARBA00022676"/>
    </source>
</evidence>
<feature type="compositionally biased region" description="Basic residues" evidence="20">
    <location>
        <begin position="724"/>
        <end position="742"/>
    </location>
</feature>
<comment type="cofactor">
    <cofactor evidence="1">
        <name>Mn(2+)</name>
        <dbReference type="ChEBI" id="CHEBI:29035"/>
    </cofactor>
</comment>
<evidence type="ECO:0000313" key="22">
    <source>
        <dbReference type="EMBL" id="KAE8390725.1"/>
    </source>
</evidence>
<feature type="transmembrane region" description="Helical" evidence="21">
    <location>
        <begin position="144"/>
        <end position="163"/>
    </location>
</feature>
<feature type="region of interest" description="Disordered" evidence="20">
    <location>
        <begin position="719"/>
        <end position="742"/>
    </location>
</feature>
<feature type="transmembrane region" description="Helical" evidence="21">
    <location>
        <begin position="175"/>
        <end position="191"/>
    </location>
</feature>
<name>A0A5N6FJZ4_PETAA</name>
<dbReference type="Pfam" id="PF02516">
    <property type="entry name" value="STT3"/>
    <property type="match status" value="1"/>
</dbReference>
<feature type="transmembrane region" description="Helical" evidence="21">
    <location>
        <begin position="119"/>
        <end position="138"/>
    </location>
</feature>
<dbReference type="EMBL" id="ML735252">
    <property type="protein sequence ID" value="KAE8390725.1"/>
    <property type="molecule type" value="Genomic_DNA"/>
</dbReference>
<dbReference type="PANTHER" id="PTHR13872:SF1">
    <property type="entry name" value="DOLICHYL-DIPHOSPHOOLIGOSACCHARIDE--PROTEIN GLYCOSYLTRANSFERASE SUBUNIT STT3B"/>
    <property type="match status" value="1"/>
</dbReference>
<feature type="transmembrane region" description="Helical" evidence="21">
    <location>
        <begin position="21"/>
        <end position="43"/>
    </location>
</feature>
<organism evidence="22">
    <name type="scientific">Petromyces alliaceus</name>
    <name type="common">Aspergillus alliaceus</name>
    <dbReference type="NCBI Taxonomy" id="209559"/>
    <lineage>
        <taxon>Eukaryota</taxon>
        <taxon>Fungi</taxon>
        <taxon>Dikarya</taxon>
        <taxon>Ascomycota</taxon>
        <taxon>Pezizomycotina</taxon>
        <taxon>Eurotiomycetes</taxon>
        <taxon>Eurotiomycetidae</taxon>
        <taxon>Eurotiales</taxon>
        <taxon>Aspergillaceae</taxon>
        <taxon>Aspergillus</taxon>
        <taxon>Aspergillus subgen. Circumdati</taxon>
    </lineage>
</organism>
<evidence type="ECO:0000256" key="13">
    <source>
        <dbReference type="ARBA" id="ARBA00022989"/>
    </source>
</evidence>
<evidence type="ECO:0000256" key="17">
    <source>
        <dbReference type="ARBA" id="ARBA00048829"/>
    </source>
</evidence>
<dbReference type="UniPathway" id="UPA00378"/>
<evidence type="ECO:0000256" key="16">
    <source>
        <dbReference type="ARBA" id="ARBA00023211"/>
    </source>
</evidence>
<sequence length="742" mass="83501">MAETPVDALLKGSTGRNTRGLLRIIILFTIAAAAVSSRLFSVIRFESIIHEFDPWFNFRATKYLVQNGFYSFWDWFDDRTWHPLGRVTGGTLYPGLMVTSGVIYHILRFLTIPVDIRNICVLLAPAFSGLTAFAMYLLTCEMSISPSAGLLAAAFMGITPGYISRSVAGSYDNEAIAIFLLVFTFFLWIKAVKNGSIMWGAMTALFYGYMVSAWGGYVFITNLIPLHVFVLLCMGRYSSRLYISYTTWYALGTLASMQIPFVGFLPIRNSDHMAALGVFGLIQLVAFADFVRGFIPGKQFQRLLTAMVITIFGIAFVGLVVLTMSGVIAPWSGRFYSLWDTGYAKIHIPIIASVSEHQPTAWPAFFFDLNMLIWLFPAGVYMCFRDLKDEHVFVIIYAVLASYFAGVMVRLMLTLTPIVCVAAALALSTIIDTYVFASSGPTPQAKLNEESSTDGLRSTRNPIVGVSSYISKAVVTTSTVIYLLLFVAHCTWVTSNAYSSPSVVLASRMPDGSQYIIDDYREAYYWLRQNTPDNAKIMSWWDYGYQIGGMADRPTLVDNNTWNNTHIATVGKAMSSREEVSYPILRQHDVDYVLVVFGGLLGYSGDDINKFLWMVRIAEGIWPDEVKERDYFTARGEYRVDDEATPAMRNSLMYKMSYHNFNSLFQQGQAVDRVRGSRLPAEGPQLSTLEEAYTSENWIIRIYKVKDLDNFGRDHNNAAAFERGHKRKRATKRRGPRVLRTE</sequence>
<comment type="catalytic activity">
    <reaction evidence="17">
        <text>a di-trans,poly-cis-dolichyl diphosphooligosaccharide + L-asparaginyl-[protein] = N(4)-(oligosaccharide-(1-&gt;4)-N-acetyl-beta-D-glucosaminyl-(1-&gt;4)-N-acetyl-beta-D-glucosaminyl)-L-asparaginyl-[protein] + a di-trans,poly-cis-dolichyl diphosphate + H(+)</text>
        <dbReference type="Rhea" id="RHEA:22980"/>
        <dbReference type="Rhea" id="RHEA-COMP:12804"/>
        <dbReference type="Rhea" id="RHEA-COMP:12805"/>
        <dbReference type="Rhea" id="RHEA-COMP:19506"/>
        <dbReference type="Rhea" id="RHEA-COMP:19509"/>
        <dbReference type="ChEBI" id="CHEBI:15378"/>
        <dbReference type="ChEBI" id="CHEBI:50347"/>
        <dbReference type="ChEBI" id="CHEBI:57497"/>
        <dbReference type="ChEBI" id="CHEBI:57570"/>
        <dbReference type="ChEBI" id="CHEBI:132529"/>
        <dbReference type="EC" id="2.4.99.18"/>
    </reaction>
</comment>
<dbReference type="GO" id="GO:0018279">
    <property type="term" value="P:protein N-linked glycosylation via asparagine"/>
    <property type="evidence" value="ECO:0007669"/>
    <property type="project" value="TreeGrafter"/>
</dbReference>
<accession>A0A5N7C9D8</accession>
<keyword evidence="15" id="KW-0325">Glycoprotein</keyword>
<feature type="transmembrane region" description="Helical" evidence="21">
    <location>
        <begin position="246"/>
        <end position="267"/>
    </location>
</feature>
<evidence type="ECO:0000256" key="21">
    <source>
        <dbReference type="SAM" id="Phobius"/>
    </source>
</evidence>
<keyword evidence="7" id="KW-0328">Glycosyltransferase</keyword>
<proteinExistence type="inferred from homology"/>
<keyword evidence="13 21" id="KW-1133">Transmembrane helix</keyword>
<feature type="transmembrane region" description="Helical" evidence="21">
    <location>
        <begin position="273"/>
        <end position="291"/>
    </location>
</feature>
<comment type="cofactor">
    <cofactor evidence="2">
        <name>Mg(2+)</name>
        <dbReference type="ChEBI" id="CHEBI:18420"/>
    </cofactor>
</comment>
<dbReference type="InterPro" id="IPR003674">
    <property type="entry name" value="Oligo_trans_STT3"/>
</dbReference>
<dbReference type="GO" id="GO:0046872">
    <property type="term" value="F:metal ion binding"/>
    <property type="evidence" value="ECO:0007669"/>
    <property type="project" value="UniProtKB-KW"/>
</dbReference>
<dbReference type="FunFam" id="3.40.50.12610:FF:000001">
    <property type="entry name" value="Dolichyl-diphosphooligosaccharide--protein glycosyltransferase subunit STT3B"/>
    <property type="match status" value="1"/>
</dbReference>
<keyword evidence="14 21" id="KW-0472">Membrane</keyword>
<keyword evidence="12" id="KW-0460">Magnesium</keyword>
<evidence type="ECO:0000256" key="8">
    <source>
        <dbReference type="ARBA" id="ARBA00022679"/>
    </source>
</evidence>
<dbReference type="GO" id="GO:0043687">
    <property type="term" value="P:post-translational protein modification"/>
    <property type="evidence" value="ECO:0007669"/>
    <property type="project" value="TreeGrafter"/>
</dbReference>
<protein>
    <recommendedName>
        <fullName evidence="19">Dolichyl-diphosphooligosaccharide--protein glycosyltransferase subunit STT3</fullName>
        <ecNumber evidence="6">2.4.99.18</ecNumber>
    </recommendedName>
</protein>
<reference evidence="22" key="1">
    <citation type="submission" date="2019-04" db="EMBL/GenBank/DDBJ databases">
        <title>Friends and foes A comparative genomics studyof 23 Aspergillus species from section Flavi.</title>
        <authorList>
            <consortium name="DOE Joint Genome Institute"/>
            <person name="Kjaerbolling I."/>
            <person name="Vesth T."/>
            <person name="Frisvad J.C."/>
            <person name="Nybo J.L."/>
            <person name="Theobald S."/>
            <person name="Kildgaard S."/>
            <person name="Isbrandt T."/>
            <person name="Kuo A."/>
            <person name="Sato A."/>
            <person name="Lyhne E.K."/>
            <person name="Kogle M.E."/>
            <person name="Wiebenga A."/>
            <person name="Kun R.S."/>
            <person name="Lubbers R.J."/>
            <person name="Makela M.R."/>
            <person name="Barry K."/>
            <person name="Chovatia M."/>
            <person name="Clum A."/>
            <person name="Daum C."/>
            <person name="Haridas S."/>
            <person name="He G."/>
            <person name="LaButti K."/>
            <person name="Lipzen A."/>
            <person name="Mondo S."/>
            <person name="Riley R."/>
            <person name="Salamov A."/>
            <person name="Simmons B.A."/>
            <person name="Magnuson J.K."/>
            <person name="Henrissat B."/>
            <person name="Mortensen U.H."/>
            <person name="Larsen T.O."/>
            <person name="Devries R.P."/>
            <person name="Grigoriev I.V."/>
            <person name="Machida M."/>
            <person name="Baker S.E."/>
            <person name="Andersen M.R."/>
        </authorList>
    </citation>
    <scope>NUCLEOTIDE SEQUENCE [LARGE SCALE GENOMIC DNA]</scope>
    <source>
        <strain evidence="22">IBT 14317</strain>
    </source>
</reference>
<dbReference type="Gene3D" id="3.40.50.12610">
    <property type="match status" value="1"/>
</dbReference>
<gene>
    <name evidence="22" type="ORF">BDV23DRAFT_154746</name>
</gene>
<dbReference type="OrthoDB" id="10261066at2759"/>
<evidence type="ECO:0000256" key="12">
    <source>
        <dbReference type="ARBA" id="ARBA00022842"/>
    </source>
</evidence>
<dbReference type="PANTHER" id="PTHR13872">
    <property type="entry name" value="DOLICHYL-DIPHOSPHOOLIGOSACCHARIDE--PROTEIN GLYCOSYLTRANSFERASE SUBUNIT"/>
    <property type="match status" value="1"/>
</dbReference>